<dbReference type="Proteomes" id="UP001163328">
    <property type="component" value="Chromosome"/>
</dbReference>
<evidence type="ECO:0000259" key="1">
    <source>
        <dbReference type="PROSITE" id="PS51186"/>
    </source>
</evidence>
<dbReference type="SUPFAM" id="SSF55729">
    <property type="entry name" value="Acyl-CoA N-acyltransferases (Nat)"/>
    <property type="match status" value="1"/>
</dbReference>
<sequence length="186" mass="21132">MKIDVKANFCLELVTIQDAPAIFDIIATQKLYLGQWLPFIKHTNQVSDTENWIASLLQKPKEALEFTFAMKVNQQIIGLISLLRTDLANNKTEIGYWVSESFSGQGFTTLATQAICNYAFNTLHFNRITIKCGSLNFASQAIPKKLGFTFEGIERQAEQLQPNLFHDLHVFSLLKSEYQSITFNCD</sequence>
<evidence type="ECO:0000313" key="2">
    <source>
        <dbReference type="EMBL" id="UYW02026.1"/>
    </source>
</evidence>
<reference evidence="2" key="1">
    <citation type="submission" date="2021-08" db="EMBL/GenBank/DDBJ databases">
        <title>Flavobacterium sp. strain CC-SYL302.</title>
        <authorList>
            <person name="Lin S.-Y."/>
            <person name="Lee T.-H."/>
            <person name="Young C.-C."/>
        </authorList>
    </citation>
    <scope>NUCLEOTIDE SEQUENCE</scope>
    <source>
        <strain evidence="2">CC-SYL302</strain>
    </source>
</reference>
<dbReference type="Pfam" id="PF13302">
    <property type="entry name" value="Acetyltransf_3"/>
    <property type="match status" value="1"/>
</dbReference>
<dbReference type="RefSeq" id="WP_264434506.1">
    <property type="nucleotide sequence ID" value="NZ_CP081495.1"/>
</dbReference>
<organism evidence="2 3">
    <name type="scientific">Flavobacterium agricola</name>
    <dbReference type="NCBI Taxonomy" id="2870839"/>
    <lineage>
        <taxon>Bacteria</taxon>
        <taxon>Pseudomonadati</taxon>
        <taxon>Bacteroidota</taxon>
        <taxon>Flavobacteriia</taxon>
        <taxon>Flavobacteriales</taxon>
        <taxon>Flavobacteriaceae</taxon>
        <taxon>Flavobacterium</taxon>
    </lineage>
</organism>
<dbReference type="Gene3D" id="3.40.630.30">
    <property type="match status" value="1"/>
</dbReference>
<evidence type="ECO:0000313" key="3">
    <source>
        <dbReference type="Proteomes" id="UP001163328"/>
    </source>
</evidence>
<name>A0ABY6M0R6_9FLAO</name>
<dbReference type="EMBL" id="CP081495">
    <property type="protein sequence ID" value="UYW02026.1"/>
    <property type="molecule type" value="Genomic_DNA"/>
</dbReference>
<dbReference type="InterPro" id="IPR016181">
    <property type="entry name" value="Acyl_CoA_acyltransferase"/>
</dbReference>
<proteinExistence type="predicted"/>
<gene>
    <name evidence="2" type="ORF">K5I29_03710</name>
</gene>
<dbReference type="PROSITE" id="PS51186">
    <property type="entry name" value="GNAT"/>
    <property type="match status" value="1"/>
</dbReference>
<dbReference type="PANTHER" id="PTHR43441">
    <property type="entry name" value="RIBOSOMAL-PROTEIN-SERINE ACETYLTRANSFERASE"/>
    <property type="match status" value="1"/>
</dbReference>
<dbReference type="InterPro" id="IPR000182">
    <property type="entry name" value="GNAT_dom"/>
</dbReference>
<accession>A0ABY6M0R6</accession>
<dbReference type="PANTHER" id="PTHR43441:SF11">
    <property type="entry name" value="RIBOSOMAL-PROTEIN-SERINE ACETYLTRANSFERASE"/>
    <property type="match status" value="1"/>
</dbReference>
<keyword evidence="3" id="KW-1185">Reference proteome</keyword>
<feature type="domain" description="N-acetyltransferase" evidence="1">
    <location>
        <begin position="14"/>
        <end position="167"/>
    </location>
</feature>
<dbReference type="InterPro" id="IPR051908">
    <property type="entry name" value="Ribosomal_N-acetyltransferase"/>
</dbReference>
<protein>
    <submittedName>
        <fullName evidence="2">GNAT family N-acetyltransferase</fullName>
    </submittedName>
</protein>